<feature type="transmembrane region" description="Helical" evidence="2">
    <location>
        <begin position="292"/>
        <end position="310"/>
    </location>
</feature>
<dbReference type="Proteomes" id="UP001555100">
    <property type="component" value="Unassembled WGS sequence"/>
</dbReference>
<evidence type="ECO:0000313" key="4">
    <source>
        <dbReference type="EMBL" id="MEW6955336.1"/>
    </source>
</evidence>
<feature type="region of interest" description="Disordered" evidence="1">
    <location>
        <begin position="333"/>
        <end position="352"/>
    </location>
</feature>
<organism evidence="4 5">
    <name type="scientific">Trueperella pyogenes</name>
    <dbReference type="NCBI Taxonomy" id="1661"/>
    <lineage>
        <taxon>Bacteria</taxon>
        <taxon>Bacillati</taxon>
        <taxon>Actinomycetota</taxon>
        <taxon>Actinomycetes</taxon>
        <taxon>Actinomycetales</taxon>
        <taxon>Actinomycetaceae</taxon>
        <taxon>Trueperella</taxon>
    </lineage>
</organism>
<dbReference type="InterPro" id="IPR002035">
    <property type="entry name" value="VWF_A"/>
</dbReference>
<dbReference type="PRINTS" id="PR00453">
    <property type="entry name" value="VWFADOMAIN"/>
</dbReference>
<evidence type="ECO:0000259" key="3">
    <source>
        <dbReference type="PROSITE" id="PS50234"/>
    </source>
</evidence>
<dbReference type="InterPro" id="IPR036465">
    <property type="entry name" value="vWFA_dom_sf"/>
</dbReference>
<dbReference type="EMBL" id="JBAGNM010000017">
    <property type="protein sequence ID" value="MEW6955336.1"/>
    <property type="molecule type" value="Genomic_DNA"/>
</dbReference>
<proteinExistence type="predicted"/>
<dbReference type="CDD" id="cd00198">
    <property type="entry name" value="vWFA"/>
    <property type="match status" value="1"/>
</dbReference>
<comment type="caution">
    <text evidence="4">The sequence shown here is derived from an EMBL/GenBank/DDBJ whole genome shotgun (WGS) entry which is preliminary data.</text>
</comment>
<dbReference type="PROSITE" id="PS50234">
    <property type="entry name" value="VWFA"/>
    <property type="match status" value="1"/>
</dbReference>
<feature type="transmembrane region" description="Helical" evidence="2">
    <location>
        <begin position="41"/>
        <end position="59"/>
    </location>
</feature>
<dbReference type="Gene3D" id="3.40.50.410">
    <property type="entry name" value="von Willebrand factor, type A domain"/>
    <property type="match status" value="1"/>
</dbReference>
<dbReference type="SMART" id="SM00327">
    <property type="entry name" value="VWA"/>
    <property type="match status" value="1"/>
</dbReference>
<evidence type="ECO:0000313" key="5">
    <source>
        <dbReference type="Proteomes" id="UP001555100"/>
    </source>
</evidence>
<evidence type="ECO:0000256" key="2">
    <source>
        <dbReference type="SAM" id="Phobius"/>
    </source>
</evidence>
<dbReference type="RefSeq" id="WP_278920600.1">
    <property type="nucleotide sequence ID" value="NZ_JBAGMF010000006.1"/>
</dbReference>
<keyword evidence="5" id="KW-1185">Reference proteome</keyword>
<dbReference type="Pfam" id="PF13519">
    <property type="entry name" value="VWA_2"/>
    <property type="match status" value="1"/>
</dbReference>
<dbReference type="SUPFAM" id="SSF53300">
    <property type="entry name" value="vWA-like"/>
    <property type="match status" value="1"/>
</dbReference>
<name>A0ABV3NDQ1_9ACTO</name>
<feature type="transmembrane region" description="Helical" evidence="2">
    <location>
        <begin position="6"/>
        <end position="29"/>
    </location>
</feature>
<accession>A0ABV3NDQ1</accession>
<reference evidence="4 5" key="1">
    <citation type="submission" date="2024-01" db="EMBL/GenBank/DDBJ databases">
        <title>Genomic analysis and antimicrobial resistance profiles of Trueperella pyogenes isolated from domestic and wild animals.</title>
        <authorList>
            <person name="Magossi G."/>
            <person name="Gzyl K.E."/>
            <person name="Holman D.B."/>
            <person name="Amat S."/>
        </authorList>
    </citation>
    <scope>NUCLEOTIDE SEQUENCE [LARGE SCALE GENOMIC DNA]</scope>
    <source>
        <strain evidence="4 5">1494</strain>
    </source>
</reference>
<gene>
    <name evidence="4" type="ORF">V3M73_09950</name>
</gene>
<keyword evidence="2" id="KW-0812">Transmembrane</keyword>
<keyword evidence="2" id="KW-1133">Transmembrane helix</keyword>
<sequence length="352" mass="36857">MSAQYLIGPIPLAAIGVVGLVFVGLGLRADRAQRMGWLRRLGMLAMVVAMGLAPGVVVGTKTVTSNLAVVFVVDATGSMAAEDQGAGRRLDGVKADATAILNALPGAHFAVVEYSSNASQQLPLTTDKQAVRTWFAAYDREITEHSSGSSVNRPVTEVESVLKGIRDAGELEPVVILMTDGESTDAAASRRGEEPDFTSWRELVDGGLVLGYGTQSGGKMIRRDIGGDTGDYILAPNGQTAISHANPAALQQIADQIGVPYLHRSGDVARAELTSALTEFAATASEAARTPMLTVVIWPFAAVFTVLMVWEIYTLVPRLRNACALAARPKSGTADARAGTRGADRPGVQAGG</sequence>
<feature type="domain" description="VWFA" evidence="3">
    <location>
        <begin position="68"/>
        <end position="257"/>
    </location>
</feature>
<keyword evidence="2" id="KW-0472">Membrane</keyword>
<protein>
    <submittedName>
        <fullName evidence="4">VWA domain-containing protein</fullName>
    </submittedName>
</protein>
<evidence type="ECO:0000256" key="1">
    <source>
        <dbReference type="SAM" id="MobiDB-lite"/>
    </source>
</evidence>